<protein>
    <submittedName>
        <fullName evidence="1">DUF3006 domain-containing protein</fullName>
    </submittedName>
</protein>
<dbReference type="Proteomes" id="UP000574276">
    <property type="component" value="Unassembled WGS sequence"/>
</dbReference>
<evidence type="ECO:0000313" key="1">
    <source>
        <dbReference type="EMBL" id="MBB2181682.1"/>
    </source>
</evidence>
<proteinExistence type="predicted"/>
<evidence type="ECO:0000313" key="2">
    <source>
        <dbReference type="Proteomes" id="UP000574276"/>
    </source>
</evidence>
<reference evidence="1 2" key="1">
    <citation type="submission" date="2020-07" db="EMBL/GenBank/DDBJ databases">
        <title>Characterization and genome sequencing of isolate MD1, a novel member within the family Lachnospiraceae.</title>
        <authorList>
            <person name="Rettenmaier R."/>
            <person name="Di Bello L."/>
            <person name="Zinser C."/>
            <person name="Scheitz K."/>
            <person name="Liebl W."/>
            <person name="Zverlov V."/>
        </authorList>
    </citation>
    <scope>NUCLEOTIDE SEQUENCE [LARGE SCALE GENOMIC DNA]</scope>
    <source>
        <strain evidence="1 2">MD1</strain>
    </source>
</reference>
<dbReference type="Gene3D" id="6.20.120.50">
    <property type="match status" value="1"/>
</dbReference>
<dbReference type="AlphaFoldDB" id="A0A839JXH9"/>
<dbReference type="Pfam" id="PF11213">
    <property type="entry name" value="DUF3006"/>
    <property type="match status" value="1"/>
</dbReference>
<keyword evidence="2" id="KW-1185">Reference proteome</keyword>
<name>A0A839JXH9_9FIRM</name>
<dbReference type="EMBL" id="JACEGA010000001">
    <property type="protein sequence ID" value="MBB2181682.1"/>
    <property type="molecule type" value="Genomic_DNA"/>
</dbReference>
<gene>
    <name evidence="1" type="ORF">H0486_02170</name>
</gene>
<accession>A0A839JXH9</accession>
<dbReference type="RefSeq" id="WP_228351449.1">
    <property type="nucleotide sequence ID" value="NZ_JACEGA010000001.1"/>
</dbReference>
<organism evidence="1 2">
    <name type="scientific">Variimorphobacter saccharofermentans</name>
    <dbReference type="NCBI Taxonomy" id="2755051"/>
    <lineage>
        <taxon>Bacteria</taxon>
        <taxon>Bacillati</taxon>
        <taxon>Bacillota</taxon>
        <taxon>Clostridia</taxon>
        <taxon>Lachnospirales</taxon>
        <taxon>Lachnospiraceae</taxon>
        <taxon>Variimorphobacter</taxon>
    </lineage>
</organism>
<comment type="caution">
    <text evidence="1">The sequence shown here is derived from an EMBL/GenBank/DDBJ whole genome shotgun (WGS) entry which is preliminary data.</text>
</comment>
<dbReference type="InterPro" id="IPR021377">
    <property type="entry name" value="DUF3006"/>
</dbReference>
<sequence>MTKYIIDRFEGNYAICEQEDQKIISIPKYKLPLHCKEGSVLIQDINGMYQIAPEEREKRKRNLKEKMNRLFE</sequence>